<reference evidence="2" key="1">
    <citation type="submission" date="2022-06" db="EMBL/GenBank/DDBJ databases">
        <title>Aeoliella straminimaris, a novel planctomycete from sediments.</title>
        <authorList>
            <person name="Vitorino I.R."/>
            <person name="Lage O.M."/>
        </authorList>
    </citation>
    <scope>NUCLEOTIDE SEQUENCE</scope>
    <source>
        <strain evidence="2">ICT_H6.2</strain>
    </source>
</reference>
<dbReference type="InterPro" id="IPR041049">
    <property type="entry name" value="DUF5615"/>
</dbReference>
<comment type="caution">
    <text evidence="2">The sequence shown here is derived from an EMBL/GenBank/DDBJ whole genome shotgun (WGS) entry which is preliminary data.</text>
</comment>
<evidence type="ECO:0000313" key="2">
    <source>
        <dbReference type="EMBL" id="MCO6044560.1"/>
    </source>
</evidence>
<keyword evidence="3" id="KW-1185">Reference proteome</keyword>
<evidence type="ECO:0000313" key="3">
    <source>
        <dbReference type="Proteomes" id="UP001155241"/>
    </source>
</evidence>
<name>A0A9X2JFZ6_9BACT</name>
<evidence type="ECO:0000259" key="1">
    <source>
        <dbReference type="Pfam" id="PF18480"/>
    </source>
</evidence>
<dbReference type="Pfam" id="PF18480">
    <property type="entry name" value="DUF5615"/>
    <property type="match status" value="1"/>
</dbReference>
<proteinExistence type="predicted"/>
<feature type="domain" description="DUF5615" evidence="1">
    <location>
        <begin position="1"/>
        <end position="104"/>
    </location>
</feature>
<accession>A0A9X2JFZ6</accession>
<dbReference type="AlphaFoldDB" id="A0A9X2JFZ6"/>
<organism evidence="2 3">
    <name type="scientific">Aeoliella straminimaris</name>
    <dbReference type="NCBI Taxonomy" id="2954799"/>
    <lineage>
        <taxon>Bacteria</taxon>
        <taxon>Pseudomonadati</taxon>
        <taxon>Planctomycetota</taxon>
        <taxon>Planctomycetia</taxon>
        <taxon>Pirellulales</taxon>
        <taxon>Lacipirellulaceae</taxon>
        <taxon>Aeoliella</taxon>
    </lineage>
</organism>
<sequence length="129" mass="14489">MKFLLDENFPKAAVSFLEGLGHTAFEARVLLPRGADDSALIREAQDREAVLLSTDRDFYHALSLSFPAHHGVVVIALKQPNRQGILQRLRWLLESVAPEELANRAFQLRDSTWIARPPLADSEATVEKE</sequence>
<dbReference type="EMBL" id="JAMXLR010000036">
    <property type="protein sequence ID" value="MCO6044560.1"/>
    <property type="molecule type" value="Genomic_DNA"/>
</dbReference>
<dbReference type="RefSeq" id="WP_252852671.1">
    <property type="nucleotide sequence ID" value="NZ_JAMXLR010000036.1"/>
</dbReference>
<gene>
    <name evidence="2" type="ORF">NG895_11645</name>
</gene>
<dbReference type="Proteomes" id="UP001155241">
    <property type="component" value="Unassembled WGS sequence"/>
</dbReference>
<protein>
    <submittedName>
        <fullName evidence="2">DUF5615 family PIN-like protein</fullName>
    </submittedName>
</protein>